<proteinExistence type="predicted"/>
<dbReference type="OrthoDB" id="4186885at2759"/>
<feature type="region of interest" description="Disordered" evidence="2">
    <location>
        <begin position="1"/>
        <end position="66"/>
    </location>
</feature>
<evidence type="ECO:0000313" key="4">
    <source>
        <dbReference type="Proteomes" id="UP000002038"/>
    </source>
</evidence>
<protein>
    <submittedName>
        <fullName evidence="3">Uncharacterized protein</fullName>
    </submittedName>
</protein>
<accession>A0A179UU01</accession>
<feature type="coiled-coil region" evidence="1">
    <location>
        <begin position="280"/>
        <end position="406"/>
    </location>
</feature>
<dbReference type="GeneID" id="8509111"/>
<feature type="compositionally biased region" description="Basic and acidic residues" evidence="2">
    <location>
        <begin position="93"/>
        <end position="103"/>
    </location>
</feature>
<reference evidence="4" key="1">
    <citation type="journal article" date="2015" name="PLoS Genet.">
        <title>The dynamic genome and transcriptome of the human fungal pathogen Blastomyces and close relative Emmonsia.</title>
        <authorList>
            <person name="Munoz J.F."/>
            <person name="Gauthier G.M."/>
            <person name="Desjardins C.A."/>
            <person name="Gallo J.E."/>
            <person name="Holder J."/>
            <person name="Sullivan T.D."/>
            <person name="Marty A.J."/>
            <person name="Carmen J.C."/>
            <person name="Chen Z."/>
            <person name="Ding L."/>
            <person name="Gujja S."/>
            <person name="Magrini V."/>
            <person name="Misas E."/>
            <person name="Mitreva M."/>
            <person name="Priest M."/>
            <person name="Saif S."/>
            <person name="Whiston E.A."/>
            <person name="Young S."/>
            <person name="Zeng Q."/>
            <person name="Goldman W.E."/>
            <person name="Mardis E.R."/>
            <person name="Taylor J.W."/>
            <person name="McEwen J.G."/>
            <person name="Clay O.K."/>
            <person name="Klein B.S."/>
            <person name="Cuomo C.A."/>
        </authorList>
    </citation>
    <scope>NUCLEOTIDE SEQUENCE [LARGE SCALE GENOMIC DNA]</scope>
    <source>
        <strain evidence="4">SLH14081</strain>
    </source>
</reference>
<dbReference type="RefSeq" id="XP_002623080.2">
    <property type="nucleotide sequence ID" value="XM_002623034.2"/>
</dbReference>
<dbReference type="KEGG" id="bgh:BDBG_06519"/>
<sequence>MWNTSVARTPSMRSLSARSMPAGSPGSGGYDSDRSSDTIGNEEAQAGLWQRQGSLSPKLDSSSIQLAEIPEPRSLIVQNAQYHPQPLKQILSEDLKQSDDADFPKTTPTLRDYRTDAGSASGSSEGEEEPERIPGPLEKQLSSLMSKIIYIEQANPTISIAQEEYEALQERVKVLEAEKAATAQRHEAIFALRDEDVANLRRVRILLAAERREHAAFRKLRDDDLKNVIVLRGKLCDAIRKVERLERAGGHGQHTPPRQPKSNISFERRDISDLFQAAKNAALEQRVLELEKANEALMGQLAAATQNNAFRATTDKAWRTAVDEVESKLRQREEELAEMRRSSVAPTGMDWNRMEALLDEHGTFREKTAQRLQQLRSENEALRRELHRKEDENLSLEARLKSLQRTSQAGMFLGVLK</sequence>
<evidence type="ECO:0000313" key="3">
    <source>
        <dbReference type="EMBL" id="OAT10709.1"/>
    </source>
</evidence>
<organism evidence="3 4">
    <name type="scientific">Blastomyces gilchristii (strain SLH14081)</name>
    <name type="common">Blastomyces dermatitidis</name>
    <dbReference type="NCBI Taxonomy" id="559298"/>
    <lineage>
        <taxon>Eukaryota</taxon>
        <taxon>Fungi</taxon>
        <taxon>Dikarya</taxon>
        <taxon>Ascomycota</taxon>
        <taxon>Pezizomycotina</taxon>
        <taxon>Eurotiomycetes</taxon>
        <taxon>Eurotiomycetidae</taxon>
        <taxon>Onygenales</taxon>
        <taxon>Ajellomycetaceae</taxon>
        <taxon>Blastomyces</taxon>
    </lineage>
</organism>
<dbReference type="EMBL" id="GG657461">
    <property type="protein sequence ID" value="OAT10709.1"/>
    <property type="molecule type" value="Genomic_DNA"/>
</dbReference>
<dbReference type="STRING" id="559298.A0A179UU01"/>
<name>A0A179UU01_BLAGS</name>
<feature type="compositionally biased region" description="Polar residues" evidence="2">
    <location>
        <begin position="1"/>
        <end position="17"/>
    </location>
</feature>
<dbReference type="AlphaFoldDB" id="A0A179UU01"/>
<feature type="region of interest" description="Disordered" evidence="2">
    <location>
        <begin position="93"/>
        <end position="135"/>
    </location>
</feature>
<dbReference type="Proteomes" id="UP000002038">
    <property type="component" value="Unassembled WGS sequence"/>
</dbReference>
<gene>
    <name evidence="3" type="ORF">BDBG_06519</name>
</gene>
<feature type="compositionally biased region" description="Polar residues" evidence="2">
    <location>
        <begin position="51"/>
        <end position="65"/>
    </location>
</feature>
<keyword evidence="4" id="KW-1185">Reference proteome</keyword>
<evidence type="ECO:0000256" key="1">
    <source>
        <dbReference type="SAM" id="Coils"/>
    </source>
</evidence>
<keyword evidence="1" id="KW-0175">Coiled coil</keyword>
<feature type="coiled-coil region" evidence="1">
    <location>
        <begin position="158"/>
        <end position="185"/>
    </location>
</feature>
<dbReference type="VEuPathDB" id="FungiDB:BDBG_06519"/>
<evidence type="ECO:0000256" key="2">
    <source>
        <dbReference type="SAM" id="MobiDB-lite"/>
    </source>
</evidence>